<dbReference type="Proteomes" id="UP000177870">
    <property type="component" value="Chromosome"/>
</dbReference>
<sequence length="202" mass="23200">MSKVYSTQELIEILAQERRSCMNGQRLNLAASVSGNPVIDRFLKPEGIQKFSAYNDFKAAVHSYQRQHQVSGIIWCELTMKGKTLRYPAIDEQLAALDSDLKILKAAKADLLEFWYTGIQGMDLYLSINFGKDYQKIMPNDVKEVAQKTEWANLYEYKNYNFWEIILQLGWGKPEEASYKRGWPKSGSEYIHAVNPGKCPIC</sequence>
<accession>A0A1D8TKR8</accession>
<evidence type="ECO:0000313" key="1">
    <source>
        <dbReference type="EMBL" id="AOW98203.1"/>
    </source>
</evidence>
<dbReference type="OrthoDB" id="483169at2"/>
<dbReference type="STRING" id="1458985.BJP34_00980"/>
<protein>
    <submittedName>
        <fullName evidence="1">Uncharacterized protein</fullName>
    </submittedName>
</protein>
<organism evidence="1 2">
    <name type="scientific">Moorena producens PAL-8-15-08-1</name>
    <dbReference type="NCBI Taxonomy" id="1458985"/>
    <lineage>
        <taxon>Bacteria</taxon>
        <taxon>Bacillati</taxon>
        <taxon>Cyanobacteriota</taxon>
        <taxon>Cyanophyceae</taxon>
        <taxon>Coleofasciculales</taxon>
        <taxon>Coleofasciculaceae</taxon>
        <taxon>Moorena</taxon>
    </lineage>
</organism>
<dbReference type="RefSeq" id="WP_070390714.1">
    <property type="nucleotide sequence ID" value="NZ_CP017599.1"/>
</dbReference>
<gene>
    <name evidence="1" type="ORF">BJP34_00980</name>
</gene>
<evidence type="ECO:0000313" key="2">
    <source>
        <dbReference type="Proteomes" id="UP000177870"/>
    </source>
</evidence>
<dbReference type="EMBL" id="CP017599">
    <property type="protein sequence ID" value="AOW98203.1"/>
    <property type="molecule type" value="Genomic_DNA"/>
</dbReference>
<dbReference type="KEGG" id="mpro:BJP34_00980"/>
<proteinExistence type="predicted"/>
<reference evidence="2" key="1">
    <citation type="submission" date="2016-10" db="EMBL/GenBank/DDBJ databases">
        <title>Comparative genomics uncovers the prolific and rare metabolic potential of the cyanobacterial genus Moorea.</title>
        <authorList>
            <person name="Leao T."/>
            <person name="Castelao G."/>
            <person name="Korobeynikov A."/>
            <person name="Monroe E.A."/>
            <person name="Podell S."/>
            <person name="Glukhov E."/>
            <person name="Allen E."/>
            <person name="Gerwick W.H."/>
            <person name="Gerwick L."/>
        </authorList>
    </citation>
    <scope>NUCLEOTIDE SEQUENCE [LARGE SCALE GENOMIC DNA]</scope>
    <source>
        <strain evidence="2">PAL-8-15-08-1</strain>
    </source>
</reference>
<name>A0A1D8TKR8_9CYAN</name>
<dbReference type="AlphaFoldDB" id="A0A1D8TKR8"/>